<dbReference type="Gene3D" id="3.30.70.270">
    <property type="match status" value="1"/>
</dbReference>
<dbReference type="SMART" id="SM00052">
    <property type="entry name" value="EAL"/>
    <property type="match status" value="1"/>
</dbReference>
<dbReference type="PROSITE" id="PS50887">
    <property type="entry name" value="GGDEF"/>
    <property type="match status" value="1"/>
</dbReference>
<keyword evidence="4" id="KW-1185">Reference proteome</keyword>
<evidence type="ECO:0000313" key="4">
    <source>
        <dbReference type="Proteomes" id="UP000326554"/>
    </source>
</evidence>
<dbReference type="SUPFAM" id="SSF55073">
    <property type="entry name" value="Nucleotide cyclase"/>
    <property type="match status" value="1"/>
</dbReference>
<dbReference type="CDD" id="cd01949">
    <property type="entry name" value="GGDEF"/>
    <property type="match status" value="1"/>
</dbReference>
<dbReference type="SMART" id="SM00267">
    <property type="entry name" value="GGDEF"/>
    <property type="match status" value="1"/>
</dbReference>
<dbReference type="InterPro" id="IPR035919">
    <property type="entry name" value="EAL_sf"/>
</dbReference>
<evidence type="ECO:0000313" key="3">
    <source>
        <dbReference type="EMBL" id="KAA9010626.1"/>
    </source>
</evidence>
<dbReference type="PANTHER" id="PTHR33121:SF79">
    <property type="entry name" value="CYCLIC DI-GMP PHOSPHODIESTERASE PDED-RELATED"/>
    <property type="match status" value="1"/>
</dbReference>
<dbReference type="Proteomes" id="UP000326554">
    <property type="component" value="Unassembled WGS sequence"/>
</dbReference>
<dbReference type="PANTHER" id="PTHR33121">
    <property type="entry name" value="CYCLIC DI-GMP PHOSPHODIESTERASE PDEF"/>
    <property type="match status" value="1"/>
</dbReference>
<dbReference type="InterPro" id="IPR000160">
    <property type="entry name" value="GGDEF_dom"/>
</dbReference>
<sequence length="500" mass="53761">MARMWERSGWRSRALAVVPIVTLSAWMVFQQPGFLIAAFLLPALLAVGFDRRPAITSGDQITGLDLQETLLAVTDEELRQAARSGSDTTVLVIEIDGFKRLEERLGRPALDDILRSTARRLLSSVRDLDTCARLEGPTFAVVIGGVMPPGRAEARDLARRLQEALSRPVEVEMSPVPLTVSVGYACASDVPGATGAALLQSARLALIHGQRAGPSALAGFGPEMRSRVARRGALARQAARALEAGEILPWFQPQVSATSGRLVGVEALARWPRAGGRMVPPAAFLPALEEAGLTAALGRHILFKSAEALSDWREKGLQVGHVGLNLAPADLTEPDLAERVATTLRRLDLPPEALCIEVLETVVAGQAEDTVVATLKDLARLGCRLDLDDFGTGHAAITSIRHLPVHRLKIDRSFITGVDRDPDQQRMLSAILIMAERLGLETLAEGVETEGEIRRLAEMGCGALQGFAIARPMPFDQATDWIAARPALAAPRPEGIRRIG</sequence>
<dbReference type="Pfam" id="PF00563">
    <property type="entry name" value="EAL"/>
    <property type="match status" value="1"/>
</dbReference>
<dbReference type="InterPro" id="IPR029787">
    <property type="entry name" value="Nucleotide_cyclase"/>
</dbReference>
<proteinExistence type="predicted"/>
<dbReference type="InterPro" id="IPR050706">
    <property type="entry name" value="Cyclic-di-GMP_PDE-like"/>
</dbReference>
<evidence type="ECO:0000259" key="1">
    <source>
        <dbReference type="PROSITE" id="PS50883"/>
    </source>
</evidence>
<organism evidence="3 4">
    <name type="scientific">Histidinibacterium aquaticum</name>
    <dbReference type="NCBI Taxonomy" id="2613962"/>
    <lineage>
        <taxon>Bacteria</taxon>
        <taxon>Pseudomonadati</taxon>
        <taxon>Pseudomonadota</taxon>
        <taxon>Alphaproteobacteria</taxon>
        <taxon>Rhodobacterales</taxon>
        <taxon>Paracoccaceae</taxon>
        <taxon>Histidinibacterium</taxon>
    </lineage>
</organism>
<feature type="domain" description="EAL" evidence="1">
    <location>
        <begin position="231"/>
        <end position="486"/>
    </location>
</feature>
<dbReference type="InterPro" id="IPR001633">
    <property type="entry name" value="EAL_dom"/>
</dbReference>
<dbReference type="Pfam" id="PF00990">
    <property type="entry name" value="GGDEF"/>
    <property type="match status" value="1"/>
</dbReference>
<gene>
    <name evidence="3" type="ORF">F3S47_05155</name>
</gene>
<dbReference type="NCBIfam" id="TIGR00254">
    <property type="entry name" value="GGDEF"/>
    <property type="match status" value="1"/>
</dbReference>
<dbReference type="Gene3D" id="3.20.20.450">
    <property type="entry name" value="EAL domain"/>
    <property type="match status" value="1"/>
</dbReference>
<name>A0A5J5GQF1_9RHOB</name>
<protein>
    <submittedName>
        <fullName evidence="3">EAL domain-containing protein</fullName>
    </submittedName>
</protein>
<dbReference type="EMBL" id="VYQE01000001">
    <property type="protein sequence ID" value="KAA9010626.1"/>
    <property type="molecule type" value="Genomic_DNA"/>
</dbReference>
<accession>A0A5J5GQF1</accession>
<dbReference type="CDD" id="cd01948">
    <property type="entry name" value="EAL"/>
    <property type="match status" value="1"/>
</dbReference>
<dbReference type="InterPro" id="IPR043128">
    <property type="entry name" value="Rev_trsase/Diguanyl_cyclase"/>
</dbReference>
<dbReference type="AlphaFoldDB" id="A0A5J5GQF1"/>
<dbReference type="PROSITE" id="PS50883">
    <property type="entry name" value="EAL"/>
    <property type="match status" value="1"/>
</dbReference>
<dbReference type="SUPFAM" id="SSF141868">
    <property type="entry name" value="EAL domain-like"/>
    <property type="match status" value="1"/>
</dbReference>
<reference evidence="3 4" key="1">
    <citation type="submission" date="2019-09" db="EMBL/GenBank/DDBJ databases">
        <authorList>
            <person name="Park J.-S."/>
            <person name="Choi H.-J."/>
        </authorList>
    </citation>
    <scope>NUCLEOTIDE SEQUENCE [LARGE SCALE GENOMIC DNA]</scope>
    <source>
        <strain evidence="3 4">176SS1-4</strain>
    </source>
</reference>
<feature type="domain" description="GGDEF" evidence="2">
    <location>
        <begin position="86"/>
        <end position="222"/>
    </location>
</feature>
<comment type="caution">
    <text evidence="3">The sequence shown here is derived from an EMBL/GenBank/DDBJ whole genome shotgun (WGS) entry which is preliminary data.</text>
</comment>
<dbReference type="GO" id="GO:0071111">
    <property type="term" value="F:cyclic-guanylate-specific phosphodiesterase activity"/>
    <property type="evidence" value="ECO:0007669"/>
    <property type="project" value="InterPro"/>
</dbReference>
<evidence type="ECO:0000259" key="2">
    <source>
        <dbReference type="PROSITE" id="PS50887"/>
    </source>
</evidence>